<dbReference type="PANTHER" id="PTHR43441:SF10">
    <property type="entry name" value="ACETYLTRANSFERASE"/>
    <property type="match status" value="1"/>
</dbReference>
<dbReference type="EMBL" id="BONN01000003">
    <property type="protein sequence ID" value="GIG32404.1"/>
    <property type="molecule type" value="Genomic_DNA"/>
</dbReference>
<dbReference type="InterPro" id="IPR000182">
    <property type="entry name" value="GNAT_dom"/>
</dbReference>
<dbReference type="SUPFAM" id="SSF55729">
    <property type="entry name" value="Acyl-CoA N-acyltransferases (Nat)"/>
    <property type="match status" value="1"/>
</dbReference>
<dbReference type="Proteomes" id="UP000618382">
    <property type="component" value="Unassembled WGS sequence"/>
</dbReference>
<protein>
    <submittedName>
        <fullName evidence="2 3">Acetyltransferase</fullName>
    </submittedName>
</protein>
<reference evidence="2 5" key="2">
    <citation type="submission" date="2021-01" db="EMBL/GenBank/DDBJ databases">
        <title>Whole genome shotgun sequence of Cellulomonas oligotrophica NBRC 109435.</title>
        <authorList>
            <person name="Komaki H."/>
            <person name="Tamura T."/>
        </authorList>
    </citation>
    <scope>NUCLEOTIDE SEQUENCE [LARGE SCALE GENOMIC DNA]</scope>
    <source>
        <strain evidence="2 5">NBRC 109435</strain>
    </source>
</reference>
<feature type="domain" description="N-acetyltransferase" evidence="1">
    <location>
        <begin position="5"/>
        <end position="163"/>
    </location>
</feature>
<evidence type="ECO:0000313" key="3">
    <source>
        <dbReference type="EMBL" id="NYD86811.1"/>
    </source>
</evidence>
<dbReference type="InterPro" id="IPR016181">
    <property type="entry name" value="Acyl_CoA_acyltransferase"/>
</dbReference>
<keyword evidence="5" id="KW-1185">Reference proteome</keyword>
<evidence type="ECO:0000313" key="5">
    <source>
        <dbReference type="Proteomes" id="UP000618382"/>
    </source>
</evidence>
<name>A0A7Y9JYE0_9CELL</name>
<dbReference type="Proteomes" id="UP000577956">
    <property type="component" value="Unassembled WGS sequence"/>
</dbReference>
<keyword evidence="3" id="KW-0808">Transferase</keyword>
<dbReference type="GO" id="GO:1990189">
    <property type="term" value="F:protein N-terminal-serine acetyltransferase activity"/>
    <property type="evidence" value="ECO:0007669"/>
    <property type="project" value="TreeGrafter"/>
</dbReference>
<dbReference type="RefSeq" id="WP_239072838.1">
    <property type="nucleotide sequence ID" value="NZ_BAABFI010000001.1"/>
</dbReference>
<dbReference type="InterPro" id="IPR051908">
    <property type="entry name" value="Ribosomal_N-acetyltransferase"/>
</dbReference>
<evidence type="ECO:0000313" key="2">
    <source>
        <dbReference type="EMBL" id="GIG32404.1"/>
    </source>
</evidence>
<comment type="caution">
    <text evidence="3">The sequence shown here is derived from an EMBL/GenBank/DDBJ whole genome shotgun (WGS) entry which is preliminary data.</text>
</comment>
<organism evidence="3 4">
    <name type="scientific">Cellulomonas oligotrophica</name>
    <dbReference type="NCBI Taxonomy" id="931536"/>
    <lineage>
        <taxon>Bacteria</taxon>
        <taxon>Bacillati</taxon>
        <taxon>Actinomycetota</taxon>
        <taxon>Actinomycetes</taxon>
        <taxon>Micrococcales</taxon>
        <taxon>Cellulomonadaceae</taxon>
        <taxon>Cellulomonas</taxon>
    </lineage>
</organism>
<gene>
    <name evidence="3" type="ORF">BKA21_002360</name>
    <name evidence="2" type="ORF">Col01nite_15630</name>
</gene>
<dbReference type="PROSITE" id="PS51186">
    <property type="entry name" value="GNAT"/>
    <property type="match status" value="1"/>
</dbReference>
<evidence type="ECO:0000259" key="1">
    <source>
        <dbReference type="PROSITE" id="PS51186"/>
    </source>
</evidence>
<reference evidence="3 4" key="1">
    <citation type="submission" date="2020-07" db="EMBL/GenBank/DDBJ databases">
        <title>Sequencing the genomes of 1000 actinobacteria strains.</title>
        <authorList>
            <person name="Klenk H.-P."/>
        </authorList>
    </citation>
    <scope>NUCLEOTIDE SEQUENCE [LARGE SCALE GENOMIC DNA]</scope>
    <source>
        <strain evidence="3 4">DSM 24482</strain>
    </source>
</reference>
<accession>A0A7Y9JYE0</accession>
<dbReference type="GO" id="GO:0005737">
    <property type="term" value="C:cytoplasm"/>
    <property type="evidence" value="ECO:0007669"/>
    <property type="project" value="TreeGrafter"/>
</dbReference>
<dbReference type="AlphaFoldDB" id="A0A7Y9JYE0"/>
<dbReference type="Pfam" id="PF13302">
    <property type="entry name" value="Acetyltransf_3"/>
    <property type="match status" value="1"/>
</dbReference>
<dbReference type="PANTHER" id="PTHR43441">
    <property type="entry name" value="RIBOSOMAL-PROTEIN-SERINE ACETYLTRANSFERASE"/>
    <property type="match status" value="1"/>
</dbReference>
<sequence>MPSDVLLRPWRDDDLPALIDAVRSSADLPRQLDLPADPRDEEVASRLHDHLTRWGPAAYVLAVTVADRAVGTVALTHVERTHDTAWVSYWTATAGRRRGLTTAAVATVAAWTFGTLGLHRLELAHRVNNPASCRVATGAGFVAEGLERAKLRYDGVRYDVETHARLVTDAPPATTVLPMRAP</sequence>
<evidence type="ECO:0000313" key="4">
    <source>
        <dbReference type="Proteomes" id="UP000577956"/>
    </source>
</evidence>
<dbReference type="EMBL" id="JACCBK010000001">
    <property type="protein sequence ID" value="NYD86811.1"/>
    <property type="molecule type" value="Genomic_DNA"/>
</dbReference>
<dbReference type="GO" id="GO:0008999">
    <property type="term" value="F:protein-N-terminal-alanine acetyltransferase activity"/>
    <property type="evidence" value="ECO:0007669"/>
    <property type="project" value="TreeGrafter"/>
</dbReference>
<dbReference type="Gene3D" id="3.40.630.30">
    <property type="match status" value="1"/>
</dbReference>
<proteinExistence type="predicted"/>